<accession>A0A0L8GEX8</accession>
<reference evidence="2" key="1">
    <citation type="submission" date="2015-07" db="EMBL/GenBank/DDBJ databases">
        <title>MeaNS - Measles Nucleotide Surveillance Program.</title>
        <authorList>
            <person name="Tran T."/>
            <person name="Druce J."/>
        </authorList>
    </citation>
    <scope>NUCLEOTIDE SEQUENCE</scope>
    <source>
        <strain evidence="2">UCB-OBI-ISO-001</strain>
        <tissue evidence="2">Gonad</tissue>
    </source>
</reference>
<feature type="signal peptide" evidence="1">
    <location>
        <begin position="1"/>
        <end position="18"/>
    </location>
</feature>
<organism evidence="2">
    <name type="scientific">Octopus bimaculoides</name>
    <name type="common">California two-spotted octopus</name>
    <dbReference type="NCBI Taxonomy" id="37653"/>
    <lineage>
        <taxon>Eukaryota</taxon>
        <taxon>Metazoa</taxon>
        <taxon>Spiralia</taxon>
        <taxon>Lophotrochozoa</taxon>
        <taxon>Mollusca</taxon>
        <taxon>Cephalopoda</taxon>
        <taxon>Coleoidea</taxon>
        <taxon>Octopodiformes</taxon>
        <taxon>Octopoda</taxon>
        <taxon>Incirrata</taxon>
        <taxon>Octopodidae</taxon>
        <taxon>Octopus</taxon>
    </lineage>
</organism>
<evidence type="ECO:0000313" key="2">
    <source>
        <dbReference type="EMBL" id="KOF75556.1"/>
    </source>
</evidence>
<proteinExistence type="predicted"/>
<protein>
    <submittedName>
        <fullName evidence="2">Uncharacterized protein</fullName>
    </submittedName>
</protein>
<keyword evidence="1" id="KW-0732">Signal</keyword>
<dbReference type="AlphaFoldDB" id="A0A0L8GEX8"/>
<sequence>MKAVILILCVIAISQTKAYYYRHGGYRRMYRPPQPPIPPIKPPLPPPVIPTPLCPGNVAGKLLFCSPNCAKPNFVPVSGVPGCYPGLTCCTQA</sequence>
<name>A0A0L8GEX8_OCTBM</name>
<gene>
    <name evidence="2" type="ORF">OCBIM_22034526mg</name>
</gene>
<dbReference type="EMBL" id="KQ422069">
    <property type="protein sequence ID" value="KOF75556.1"/>
    <property type="molecule type" value="Genomic_DNA"/>
</dbReference>
<evidence type="ECO:0000256" key="1">
    <source>
        <dbReference type="SAM" id="SignalP"/>
    </source>
</evidence>
<feature type="chain" id="PRO_5005582933" evidence="1">
    <location>
        <begin position="19"/>
        <end position="93"/>
    </location>
</feature>